<organism evidence="1 2">
    <name type="scientific">Lyngbya confervoides BDU141951</name>
    <dbReference type="NCBI Taxonomy" id="1574623"/>
    <lineage>
        <taxon>Bacteria</taxon>
        <taxon>Bacillati</taxon>
        <taxon>Cyanobacteriota</taxon>
        <taxon>Cyanophyceae</taxon>
        <taxon>Oscillatoriophycideae</taxon>
        <taxon>Oscillatoriales</taxon>
        <taxon>Microcoleaceae</taxon>
        <taxon>Lyngbya</taxon>
    </lineage>
</organism>
<name>A0ABD4T4D7_9CYAN</name>
<dbReference type="RefSeq" id="WP_166275032.1">
    <property type="nucleotide sequence ID" value="NZ_JTHE03000061.1"/>
</dbReference>
<dbReference type="EMBL" id="JTHE03000061">
    <property type="protein sequence ID" value="MCM1983344.1"/>
    <property type="molecule type" value="Genomic_DNA"/>
</dbReference>
<sequence>MSKRCIIIGSGLTGLTLAKQLKPSPWCVQVLDKGFGPGGRLASRPLTHPAGTAGQCDYGAQFFRATHPQFQRWVQTMEEQQAVAVWGSAFLDSQGQQRSFSTPCYRGVPHQRWLALALAQDLTLYQQTRVDQIHWQSESWQIQASSGASFQADCLAITPPLPQTLDLLRTSSIPIAPEVQTQLAAVTYDACLTVMALLDQPSLIPPPGGLFVRDSPLQWIACNQQKGISVSTPALTIHATPEFSQDHWDSAPETVVSQLIQAAQPWIAGSVLATRYHRWKYSHPKTVVGQRAIALPCPGPLILAGDAFSLTPDPDPSLQLEQAYLSGLAAADLVRQFD</sequence>
<dbReference type="PANTHER" id="PTHR16128:SF5">
    <property type="entry name" value="FAD_NAD(P)-BINDING OXIDOREDUCTASE FAMILY PROTEIN"/>
    <property type="match status" value="1"/>
</dbReference>
<comment type="caution">
    <text evidence="1">The sequence shown here is derived from an EMBL/GenBank/DDBJ whole genome shotgun (WGS) entry which is preliminary data.</text>
</comment>
<dbReference type="AlphaFoldDB" id="A0ABD4T4D7"/>
<dbReference type="Pfam" id="PF13450">
    <property type="entry name" value="NAD_binding_8"/>
    <property type="match status" value="1"/>
</dbReference>
<evidence type="ECO:0000313" key="1">
    <source>
        <dbReference type="EMBL" id="MCM1983344.1"/>
    </source>
</evidence>
<accession>A0ABD4T4D7</accession>
<gene>
    <name evidence="1" type="ORF">QQ91_0011005</name>
</gene>
<dbReference type="Gene3D" id="3.50.50.60">
    <property type="entry name" value="FAD/NAD(P)-binding domain"/>
    <property type="match status" value="1"/>
</dbReference>
<keyword evidence="2" id="KW-1185">Reference proteome</keyword>
<dbReference type="SUPFAM" id="SSF51905">
    <property type="entry name" value="FAD/NAD(P)-binding domain"/>
    <property type="match status" value="1"/>
</dbReference>
<protein>
    <submittedName>
        <fullName evidence="1">NAD(P)-binding protein</fullName>
    </submittedName>
</protein>
<reference evidence="1 2" key="1">
    <citation type="journal article" date="2015" name="Genome Announc.">
        <title>Draft Genome Sequence of Filamentous Marine Cyanobacterium Lyngbya confervoides Strain BDU141951.</title>
        <authorList>
            <person name="Chandrababunaidu M.M."/>
            <person name="Sen D."/>
            <person name="Tripathy S."/>
        </authorList>
    </citation>
    <scope>NUCLEOTIDE SEQUENCE [LARGE SCALE GENOMIC DNA]</scope>
    <source>
        <strain evidence="1 2">BDU141951</strain>
    </source>
</reference>
<evidence type="ECO:0000313" key="2">
    <source>
        <dbReference type="Proteomes" id="UP000031561"/>
    </source>
</evidence>
<dbReference type="Gene3D" id="3.90.660.10">
    <property type="match status" value="1"/>
</dbReference>
<dbReference type="Proteomes" id="UP000031561">
    <property type="component" value="Unassembled WGS sequence"/>
</dbReference>
<dbReference type="InterPro" id="IPR036188">
    <property type="entry name" value="FAD/NAD-bd_sf"/>
</dbReference>
<proteinExistence type="predicted"/>
<dbReference type="PANTHER" id="PTHR16128">
    <property type="entry name" value="FAD/NAD(P)-BINDING OXIDOREDUCTASE FAMILY PROTEIN"/>
    <property type="match status" value="1"/>
</dbReference>